<sequence>MKIVRLIVLALLVATFSSCGSLKGIVVSKVDNVQVNSLEGNKVNIDLVAKVENPNNRKIKIKKIDLDAVLGKQQLGKLTLKDKVIIPKMYTGDVPATIVLELKNMLMGGSVLLSGNPEKLAAKIRITGKIRVKVGLFGKNFEFKDQTLGEIATQIKGTN</sequence>
<dbReference type="PROSITE" id="PS51257">
    <property type="entry name" value="PROKAR_LIPOPROTEIN"/>
    <property type="match status" value="1"/>
</dbReference>
<gene>
    <name evidence="2" type="ORF">SAMN05216323_102936</name>
</gene>
<keyword evidence="3" id="KW-1185">Reference proteome</keyword>
<dbReference type="InterPro" id="IPR004864">
    <property type="entry name" value="LEA_2"/>
</dbReference>
<dbReference type="STRING" id="1640674.SAMN05216323_102936"/>
<organism evidence="2 3">
    <name type="scientific">Williamwhitmania taraxaci</name>
    <dbReference type="NCBI Taxonomy" id="1640674"/>
    <lineage>
        <taxon>Bacteria</taxon>
        <taxon>Pseudomonadati</taxon>
        <taxon>Bacteroidota</taxon>
        <taxon>Bacteroidia</taxon>
        <taxon>Bacteroidales</taxon>
        <taxon>Williamwhitmaniaceae</taxon>
        <taxon>Williamwhitmania</taxon>
    </lineage>
</organism>
<dbReference type="Gene3D" id="2.60.40.1820">
    <property type="match status" value="1"/>
</dbReference>
<evidence type="ECO:0000313" key="3">
    <source>
        <dbReference type="Proteomes" id="UP000199452"/>
    </source>
</evidence>
<evidence type="ECO:0000313" key="2">
    <source>
        <dbReference type="EMBL" id="SDC39409.1"/>
    </source>
</evidence>
<dbReference type="SUPFAM" id="SSF117070">
    <property type="entry name" value="LEA14-like"/>
    <property type="match status" value="1"/>
</dbReference>
<dbReference type="Pfam" id="PF03168">
    <property type="entry name" value="LEA_2"/>
    <property type="match status" value="1"/>
</dbReference>
<protein>
    <submittedName>
        <fullName evidence="2">Late embryogenesis abundant protein</fullName>
    </submittedName>
</protein>
<dbReference type="Proteomes" id="UP000199452">
    <property type="component" value="Unassembled WGS sequence"/>
</dbReference>
<accession>A0A1G6L7Y8</accession>
<dbReference type="RefSeq" id="WP_092438149.1">
    <property type="nucleotide sequence ID" value="NZ_FMYP01000029.1"/>
</dbReference>
<proteinExistence type="predicted"/>
<reference evidence="2 3" key="1">
    <citation type="submission" date="2016-09" db="EMBL/GenBank/DDBJ databases">
        <authorList>
            <person name="Capua I."/>
            <person name="De Benedictis P."/>
            <person name="Joannis T."/>
            <person name="Lombin L.H."/>
            <person name="Cattoli G."/>
        </authorList>
    </citation>
    <scope>NUCLEOTIDE SEQUENCE [LARGE SCALE GENOMIC DNA]</scope>
    <source>
        <strain evidence="2 3">A7P-90m</strain>
    </source>
</reference>
<feature type="domain" description="Late embryogenesis abundant protein LEA-2 subgroup" evidence="1">
    <location>
        <begin position="50"/>
        <end position="140"/>
    </location>
</feature>
<evidence type="ECO:0000259" key="1">
    <source>
        <dbReference type="Pfam" id="PF03168"/>
    </source>
</evidence>
<name>A0A1G6L7Y8_9BACT</name>
<dbReference type="AlphaFoldDB" id="A0A1G6L7Y8"/>
<dbReference type="EMBL" id="FMYP01000029">
    <property type="protein sequence ID" value="SDC39409.1"/>
    <property type="molecule type" value="Genomic_DNA"/>
</dbReference>